<dbReference type="GO" id="GO:0005524">
    <property type="term" value="F:ATP binding"/>
    <property type="evidence" value="ECO:0007669"/>
    <property type="project" value="InterPro"/>
</dbReference>
<proteinExistence type="predicted"/>
<dbReference type="PANTHER" id="PTHR42759">
    <property type="entry name" value="MOXR FAMILY PROTEIN"/>
    <property type="match status" value="1"/>
</dbReference>
<dbReference type="EMBL" id="CP036287">
    <property type="protein sequence ID" value="QDU65540.1"/>
    <property type="molecule type" value="Genomic_DNA"/>
</dbReference>
<dbReference type="KEGG" id="pbap:Pla133_06050"/>
<dbReference type="RefSeq" id="WP_145062263.1">
    <property type="nucleotide sequence ID" value="NZ_CP036287.1"/>
</dbReference>
<gene>
    <name evidence="3" type="ORF">Pla133_06050</name>
</gene>
<feature type="domain" description="ATPase AAA-3" evidence="1">
    <location>
        <begin position="56"/>
        <end position="186"/>
    </location>
</feature>
<reference evidence="3 4" key="1">
    <citation type="submission" date="2019-02" db="EMBL/GenBank/DDBJ databases">
        <title>Deep-cultivation of Planctomycetes and their phenomic and genomic characterization uncovers novel biology.</title>
        <authorList>
            <person name="Wiegand S."/>
            <person name="Jogler M."/>
            <person name="Boedeker C."/>
            <person name="Pinto D."/>
            <person name="Vollmers J."/>
            <person name="Rivas-Marin E."/>
            <person name="Kohn T."/>
            <person name="Peeters S.H."/>
            <person name="Heuer A."/>
            <person name="Rast P."/>
            <person name="Oberbeckmann S."/>
            <person name="Bunk B."/>
            <person name="Jeske O."/>
            <person name="Meyerdierks A."/>
            <person name="Storesund J.E."/>
            <person name="Kallscheuer N."/>
            <person name="Luecker S."/>
            <person name="Lage O.M."/>
            <person name="Pohl T."/>
            <person name="Merkel B.J."/>
            <person name="Hornburger P."/>
            <person name="Mueller R.-W."/>
            <person name="Bruemmer F."/>
            <person name="Labrenz M."/>
            <person name="Spormann A.M."/>
            <person name="Op den Camp H."/>
            <person name="Overmann J."/>
            <person name="Amann R."/>
            <person name="Jetten M.S.M."/>
            <person name="Mascher T."/>
            <person name="Medema M.H."/>
            <person name="Devos D.P."/>
            <person name="Kaster A.-K."/>
            <person name="Ovreas L."/>
            <person name="Rohde M."/>
            <person name="Galperin M.Y."/>
            <person name="Jogler C."/>
        </authorList>
    </citation>
    <scope>NUCLEOTIDE SEQUENCE [LARGE SCALE GENOMIC DNA]</scope>
    <source>
        <strain evidence="3 4">Pla133</strain>
    </source>
</reference>
<keyword evidence="4" id="KW-1185">Reference proteome</keyword>
<dbReference type="PANTHER" id="PTHR42759:SF5">
    <property type="entry name" value="METHANOL DEHYDROGENASE REGULATOR"/>
    <property type="match status" value="1"/>
</dbReference>
<evidence type="ECO:0000259" key="2">
    <source>
        <dbReference type="Pfam" id="PF17863"/>
    </source>
</evidence>
<dbReference type="GO" id="GO:0016887">
    <property type="term" value="F:ATP hydrolysis activity"/>
    <property type="evidence" value="ECO:0007669"/>
    <property type="project" value="InterPro"/>
</dbReference>
<dbReference type="Pfam" id="PF17863">
    <property type="entry name" value="AAA_lid_2"/>
    <property type="match status" value="1"/>
</dbReference>
<sequence length="329" mass="35239">MVQEADERGTARAASGTSSTADRDSIARVVANVERAVRGKREAVELAVTALVAGGHLLIEDVPGTAKSTLARALAKSVDASFRRVQFTADLLPADVLGCSVWSERAGAFQFQRGPIFAHVVLADELNRATPRTQSGLLECMNTGAVSIDGETRPLPSPFFVVATQNPLEFEGTYPLPESQLDRFLIRLRLGYPGREAERILLSDPRACDAVEDLGAVLDLDALNALRASVDRVRLDDALIDYVLDLVTRSREDSRFLLGASPRSSIGLARASRAAALVAGRDFVVPDDIKRLAPAVLGHRVVPSPIAGDHADGARLVAELLEEIPAPPR</sequence>
<dbReference type="Pfam" id="PF07726">
    <property type="entry name" value="AAA_3"/>
    <property type="match status" value="1"/>
</dbReference>
<evidence type="ECO:0000313" key="3">
    <source>
        <dbReference type="EMBL" id="QDU65540.1"/>
    </source>
</evidence>
<accession>A0A518BEX5</accession>
<dbReference type="Proteomes" id="UP000316921">
    <property type="component" value="Chromosome"/>
</dbReference>
<dbReference type="SUPFAM" id="SSF52540">
    <property type="entry name" value="P-loop containing nucleoside triphosphate hydrolases"/>
    <property type="match status" value="1"/>
</dbReference>
<dbReference type="InterPro" id="IPR027417">
    <property type="entry name" value="P-loop_NTPase"/>
</dbReference>
<dbReference type="Gene3D" id="3.40.50.300">
    <property type="entry name" value="P-loop containing nucleotide triphosphate hydrolases"/>
    <property type="match status" value="1"/>
</dbReference>
<organism evidence="3 4">
    <name type="scientific">Engelhardtia mirabilis</name>
    <dbReference type="NCBI Taxonomy" id="2528011"/>
    <lineage>
        <taxon>Bacteria</taxon>
        <taxon>Pseudomonadati</taxon>
        <taxon>Planctomycetota</taxon>
        <taxon>Planctomycetia</taxon>
        <taxon>Planctomycetia incertae sedis</taxon>
        <taxon>Engelhardtia</taxon>
    </lineage>
</organism>
<dbReference type="CDD" id="cd00009">
    <property type="entry name" value="AAA"/>
    <property type="match status" value="1"/>
</dbReference>
<dbReference type="InterPro" id="IPR011703">
    <property type="entry name" value="ATPase_AAA-3"/>
</dbReference>
<protein>
    <submittedName>
        <fullName evidence="3">ATPase family associated with various cellular activities (AAA)</fullName>
    </submittedName>
</protein>
<dbReference type="AlphaFoldDB" id="A0A518BEX5"/>
<evidence type="ECO:0000313" key="4">
    <source>
        <dbReference type="Proteomes" id="UP000316921"/>
    </source>
</evidence>
<dbReference type="InterPro" id="IPR041628">
    <property type="entry name" value="ChlI/MoxR_AAA_lid"/>
</dbReference>
<feature type="domain" description="ChlI/MoxR AAA lid" evidence="2">
    <location>
        <begin position="250"/>
        <end position="309"/>
    </location>
</feature>
<dbReference type="PIRSF" id="PIRSF002849">
    <property type="entry name" value="AAA_ATPase_chaperone_MoxR_prd"/>
    <property type="match status" value="1"/>
</dbReference>
<evidence type="ECO:0000259" key="1">
    <source>
        <dbReference type="Pfam" id="PF07726"/>
    </source>
</evidence>
<dbReference type="InterPro" id="IPR050764">
    <property type="entry name" value="CbbQ/NirQ/NorQ/GpvN"/>
</dbReference>
<dbReference type="Gene3D" id="1.10.8.80">
    <property type="entry name" value="Magnesium chelatase subunit I, C-Terminal domain"/>
    <property type="match status" value="1"/>
</dbReference>
<name>A0A518BEX5_9BACT</name>